<evidence type="ECO:0000313" key="1">
    <source>
        <dbReference type="EMBL" id="GGJ88958.1"/>
    </source>
</evidence>
<accession>A0A8J3F8Q2</accession>
<dbReference type="EMBL" id="BMQB01000003">
    <property type="protein sequence ID" value="GGJ88958.1"/>
    <property type="molecule type" value="Genomic_DNA"/>
</dbReference>
<dbReference type="AlphaFoldDB" id="A0A8J3F8Q2"/>
<gene>
    <name evidence="1" type="ORF">GCM10010123_18170</name>
</gene>
<comment type="caution">
    <text evidence="1">The sequence shown here is derived from an EMBL/GenBank/DDBJ whole genome shotgun (WGS) entry which is preliminary data.</text>
</comment>
<sequence length="114" mass="12838">MSSPKTFVDSCLAGAAFLDEIDDYVDQWHDNAELHSSMTLAQHLGMTSAEYRLWVERPESLRFILAAHRDRVEVGTLLRDPRRFAAAARTEQHGEAAQLLTWLQSTGRLSDPIA</sequence>
<organism evidence="1 2">
    <name type="scientific">Pilimelia anulata</name>
    <dbReference type="NCBI Taxonomy" id="53371"/>
    <lineage>
        <taxon>Bacteria</taxon>
        <taxon>Bacillati</taxon>
        <taxon>Actinomycetota</taxon>
        <taxon>Actinomycetes</taxon>
        <taxon>Micromonosporales</taxon>
        <taxon>Micromonosporaceae</taxon>
        <taxon>Pilimelia</taxon>
    </lineage>
</organism>
<dbReference type="Proteomes" id="UP000649739">
    <property type="component" value="Unassembled WGS sequence"/>
</dbReference>
<evidence type="ECO:0000313" key="2">
    <source>
        <dbReference type="Proteomes" id="UP000649739"/>
    </source>
</evidence>
<keyword evidence="2" id="KW-1185">Reference proteome</keyword>
<reference evidence="1" key="1">
    <citation type="journal article" date="2014" name="Int. J. Syst. Evol. Microbiol.">
        <title>Complete genome sequence of Corynebacterium casei LMG S-19264T (=DSM 44701T), isolated from a smear-ripened cheese.</title>
        <authorList>
            <consortium name="US DOE Joint Genome Institute (JGI-PGF)"/>
            <person name="Walter F."/>
            <person name="Albersmeier A."/>
            <person name="Kalinowski J."/>
            <person name="Ruckert C."/>
        </authorList>
    </citation>
    <scope>NUCLEOTIDE SEQUENCE</scope>
    <source>
        <strain evidence="1">JCM 3090</strain>
    </source>
</reference>
<dbReference type="RefSeq" id="WP_189169624.1">
    <property type="nucleotide sequence ID" value="NZ_BMQB01000003.1"/>
</dbReference>
<proteinExistence type="predicted"/>
<protein>
    <submittedName>
        <fullName evidence="1">Uncharacterized protein</fullName>
    </submittedName>
</protein>
<reference evidence="1" key="2">
    <citation type="submission" date="2020-09" db="EMBL/GenBank/DDBJ databases">
        <authorList>
            <person name="Sun Q."/>
            <person name="Ohkuma M."/>
        </authorList>
    </citation>
    <scope>NUCLEOTIDE SEQUENCE</scope>
    <source>
        <strain evidence="1">JCM 3090</strain>
    </source>
</reference>
<name>A0A8J3F8Q2_9ACTN</name>